<keyword evidence="7" id="KW-1185">Reference proteome</keyword>
<dbReference type="Pfam" id="PF01547">
    <property type="entry name" value="SBP_bac_1"/>
    <property type="match status" value="1"/>
</dbReference>
<dbReference type="EMBL" id="BMNC01000003">
    <property type="protein sequence ID" value="GGM87243.1"/>
    <property type="molecule type" value="Genomic_DNA"/>
</dbReference>
<accession>A0ABQ2HPU2</accession>
<comment type="caution">
    <text evidence="6">The sequence shown here is derived from an EMBL/GenBank/DDBJ whole genome shotgun (WGS) entry which is preliminary data.</text>
</comment>
<dbReference type="SUPFAM" id="SSF53850">
    <property type="entry name" value="Periplasmic binding protein-like II"/>
    <property type="match status" value="1"/>
</dbReference>
<dbReference type="InterPro" id="IPR050490">
    <property type="entry name" value="Bact_solute-bd_prot1"/>
</dbReference>
<evidence type="ECO:0000256" key="1">
    <source>
        <dbReference type="ARBA" id="ARBA00022475"/>
    </source>
</evidence>
<evidence type="ECO:0000256" key="2">
    <source>
        <dbReference type="ARBA" id="ARBA00022729"/>
    </source>
</evidence>
<dbReference type="Gene3D" id="3.40.190.10">
    <property type="entry name" value="Periplasmic binding protein-like II"/>
    <property type="match status" value="2"/>
</dbReference>
<proteinExistence type="predicted"/>
<dbReference type="PANTHER" id="PTHR43649:SF33">
    <property type="entry name" value="POLYGALACTURONAN_RHAMNOGALACTURONAN-BINDING PROTEIN YTCQ"/>
    <property type="match status" value="1"/>
</dbReference>
<protein>
    <submittedName>
        <fullName evidence="6">Sugar ABC transporter substrate-binding protein</fullName>
    </submittedName>
</protein>
<keyword evidence="3" id="KW-0472">Membrane</keyword>
<evidence type="ECO:0000256" key="5">
    <source>
        <dbReference type="ARBA" id="ARBA00023288"/>
    </source>
</evidence>
<evidence type="ECO:0000313" key="7">
    <source>
        <dbReference type="Proteomes" id="UP000597656"/>
    </source>
</evidence>
<keyword evidence="5" id="KW-0449">Lipoprotein</keyword>
<dbReference type="PANTHER" id="PTHR43649">
    <property type="entry name" value="ARABINOSE-BINDING PROTEIN-RELATED"/>
    <property type="match status" value="1"/>
</dbReference>
<keyword evidence="2" id="KW-0732">Signal</keyword>
<evidence type="ECO:0000256" key="4">
    <source>
        <dbReference type="ARBA" id="ARBA00023139"/>
    </source>
</evidence>
<evidence type="ECO:0000313" key="6">
    <source>
        <dbReference type="EMBL" id="GGM87243.1"/>
    </source>
</evidence>
<reference evidence="7" key="1">
    <citation type="journal article" date="2019" name="Int. J. Syst. Evol. Microbiol.">
        <title>The Global Catalogue of Microorganisms (GCM) 10K type strain sequencing project: providing services to taxonomists for standard genome sequencing and annotation.</title>
        <authorList>
            <consortium name="The Broad Institute Genomics Platform"/>
            <consortium name="The Broad Institute Genome Sequencing Center for Infectious Disease"/>
            <person name="Wu L."/>
            <person name="Ma J."/>
        </authorList>
    </citation>
    <scope>NUCLEOTIDE SEQUENCE [LARGE SCALE GENOMIC DNA]</scope>
    <source>
        <strain evidence="7">CGMCC 4.7319</strain>
    </source>
</reference>
<evidence type="ECO:0000256" key="3">
    <source>
        <dbReference type="ARBA" id="ARBA00023136"/>
    </source>
</evidence>
<sequence>MLALSACGGGGGADGEAVVAVPADPAKVTGTITVLTNRTDQVQDGTTQKYADEFKKTYPGVTVEFQGLTDYEGEVRIRMSGEDYGDVVLIPGSVDSNQYPQFFAPLGTTEELQPKYDFTDKATVDGKVYGLANIGTANGFVYNRAVWQKAGVTEWPRTPAEFLTALRAIKDKTGSTPYYTNYKDGWPLTNWGSGLGSPSCDVAANDKLAETKEPWAPGTDLNVVDTLLHDIVHTGLSEADPNTTNWENSKNLLGTGEVATMWLGSWAVVQMREAARKAGRDPQDIGFMPFPAQVGGKFCSVVRPDYLFAINKHSKAKEAARAWIDWYISKSGDAQKSLSISALKGAPLPESLKPFEEEKVELVRLGWAKNNLVSQIDKASEVGLSAKDYPQRIVDVARGAAPGDLAGVFADLNKRWAEAQAEIG</sequence>
<gene>
    <name evidence="6" type="ORF">GCM10011609_24780</name>
</gene>
<dbReference type="InterPro" id="IPR006059">
    <property type="entry name" value="SBP"/>
</dbReference>
<keyword evidence="4" id="KW-0564">Palmitate</keyword>
<dbReference type="Proteomes" id="UP000597656">
    <property type="component" value="Unassembled WGS sequence"/>
</dbReference>
<organism evidence="6 7">
    <name type="scientific">Lentzea pudingi</name>
    <dbReference type="NCBI Taxonomy" id="1789439"/>
    <lineage>
        <taxon>Bacteria</taxon>
        <taxon>Bacillati</taxon>
        <taxon>Actinomycetota</taxon>
        <taxon>Actinomycetes</taxon>
        <taxon>Pseudonocardiales</taxon>
        <taxon>Pseudonocardiaceae</taxon>
        <taxon>Lentzea</taxon>
    </lineage>
</organism>
<name>A0ABQ2HPU2_9PSEU</name>
<keyword evidence="1" id="KW-1003">Cell membrane</keyword>